<evidence type="ECO:0000313" key="2">
    <source>
        <dbReference type="Proteomes" id="UP000652761"/>
    </source>
</evidence>
<evidence type="ECO:0000313" key="1">
    <source>
        <dbReference type="EMBL" id="MQL70244.1"/>
    </source>
</evidence>
<gene>
    <name evidence="1" type="ORF">Taro_002569</name>
</gene>
<dbReference type="AlphaFoldDB" id="A0A843TL58"/>
<reference evidence="1" key="1">
    <citation type="submission" date="2017-07" db="EMBL/GenBank/DDBJ databases">
        <title>Taro Niue Genome Assembly and Annotation.</title>
        <authorList>
            <person name="Atibalentja N."/>
            <person name="Keating K."/>
            <person name="Fields C.J."/>
        </authorList>
    </citation>
    <scope>NUCLEOTIDE SEQUENCE</scope>
    <source>
        <strain evidence="1">Niue_2</strain>
        <tissue evidence="1">Leaf</tissue>
    </source>
</reference>
<name>A0A843TL58_COLES</name>
<organism evidence="1 2">
    <name type="scientific">Colocasia esculenta</name>
    <name type="common">Wild taro</name>
    <name type="synonym">Arum esculentum</name>
    <dbReference type="NCBI Taxonomy" id="4460"/>
    <lineage>
        <taxon>Eukaryota</taxon>
        <taxon>Viridiplantae</taxon>
        <taxon>Streptophyta</taxon>
        <taxon>Embryophyta</taxon>
        <taxon>Tracheophyta</taxon>
        <taxon>Spermatophyta</taxon>
        <taxon>Magnoliopsida</taxon>
        <taxon>Liliopsida</taxon>
        <taxon>Araceae</taxon>
        <taxon>Aroideae</taxon>
        <taxon>Colocasieae</taxon>
        <taxon>Colocasia</taxon>
    </lineage>
</organism>
<proteinExistence type="predicted"/>
<dbReference type="EMBL" id="NMUH01000061">
    <property type="protein sequence ID" value="MQL70244.1"/>
    <property type="molecule type" value="Genomic_DNA"/>
</dbReference>
<sequence length="192" mass="22010">MDKRLLTRSFQVSISLTSIKQRDNGYFNDYISNWTYKFKIAAPEDVSLNTTSIADLLKEFESQEFNSSGLEFLFILFVLLFPSVVKEDLVGSQGVMFPSVVKEDLVGIQGVVVMREHGRFLQSERRQNQTSRFVNATTCLVTIQVERQLDLSSVAARLRGSLVWFVRVKESMRVLVPLLVRDRTVVESDLRH</sequence>
<protein>
    <submittedName>
        <fullName evidence="1">Uncharacterized protein</fullName>
    </submittedName>
</protein>
<keyword evidence="2" id="KW-1185">Reference proteome</keyword>
<comment type="caution">
    <text evidence="1">The sequence shown here is derived from an EMBL/GenBank/DDBJ whole genome shotgun (WGS) entry which is preliminary data.</text>
</comment>
<dbReference type="Proteomes" id="UP000652761">
    <property type="component" value="Unassembled WGS sequence"/>
</dbReference>
<accession>A0A843TL58</accession>